<dbReference type="InterPro" id="IPR051114">
    <property type="entry name" value="Mito_RNA_Proc_CCM1"/>
</dbReference>
<dbReference type="GO" id="GO:0003729">
    <property type="term" value="F:mRNA binding"/>
    <property type="evidence" value="ECO:0007669"/>
    <property type="project" value="TreeGrafter"/>
</dbReference>
<evidence type="ECO:0008006" key="5">
    <source>
        <dbReference type="Google" id="ProtNLM"/>
    </source>
</evidence>
<keyword evidence="4" id="KW-1185">Reference proteome</keyword>
<name>A0A370TQJ6_9HELO</name>
<evidence type="ECO:0000313" key="3">
    <source>
        <dbReference type="EMBL" id="RDL37784.1"/>
    </source>
</evidence>
<dbReference type="RefSeq" id="XP_031870440.1">
    <property type="nucleotide sequence ID" value="XM_032013840.1"/>
</dbReference>
<dbReference type="GO" id="GO:0005739">
    <property type="term" value="C:mitochondrion"/>
    <property type="evidence" value="ECO:0007669"/>
    <property type="project" value="TreeGrafter"/>
</dbReference>
<dbReference type="GO" id="GO:0007005">
    <property type="term" value="P:mitochondrion organization"/>
    <property type="evidence" value="ECO:0007669"/>
    <property type="project" value="TreeGrafter"/>
</dbReference>
<reference evidence="3 4" key="1">
    <citation type="journal article" date="2018" name="IMA Fungus">
        <title>IMA Genome-F 9: Draft genome sequence of Annulohypoxylon stygium, Aspergillus mulundensis, Berkeleyomyces basicola (syn. Thielaviopsis basicola), Ceratocystis smalleyi, two Cercospora beticola strains, Coleophoma cylindrospora, Fusarium fracticaudum, Phialophora cf. hyalina, and Morchella septimelata.</title>
        <authorList>
            <person name="Wingfield B.D."/>
            <person name="Bills G.F."/>
            <person name="Dong Y."/>
            <person name="Huang W."/>
            <person name="Nel W.J."/>
            <person name="Swalarsk-Parry B.S."/>
            <person name="Vaghefi N."/>
            <person name="Wilken P.M."/>
            <person name="An Z."/>
            <person name="de Beer Z.W."/>
            <person name="De Vos L."/>
            <person name="Chen L."/>
            <person name="Duong T.A."/>
            <person name="Gao Y."/>
            <person name="Hammerbacher A."/>
            <person name="Kikkert J.R."/>
            <person name="Li Y."/>
            <person name="Li H."/>
            <person name="Li K."/>
            <person name="Li Q."/>
            <person name="Liu X."/>
            <person name="Ma X."/>
            <person name="Naidoo K."/>
            <person name="Pethybridge S.J."/>
            <person name="Sun J."/>
            <person name="Steenkamp E.T."/>
            <person name="van der Nest M.A."/>
            <person name="van Wyk S."/>
            <person name="Wingfield M.J."/>
            <person name="Xiong C."/>
            <person name="Yue Q."/>
            <person name="Zhang X."/>
        </authorList>
    </citation>
    <scope>NUCLEOTIDE SEQUENCE [LARGE SCALE GENOMIC DNA]</scope>
    <source>
        <strain evidence="3 4">BP 5553</strain>
    </source>
</reference>
<accession>A0A370TQJ6</accession>
<dbReference type="GO" id="GO:0006396">
    <property type="term" value="P:RNA processing"/>
    <property type="evidence" value="ECO:0007669"/>
    <property type="project" value="TreeGrafter"/>
</dbReference>
<dbReference type="Gene3D" id="1.25.40.10">
    <property type="entry name" value="Tetratricopeptide repeat domain"/>
    <property type="match status" value="2"/>
</dbReference>
<feature type="repeat" description="PPR" evidence="1">
    <location>
        <begin position="315"/>
        <end position="349"/>
    </location>
</feature>
<dbReference type="PROSITE" id="PS51375">
    <property type="entry name" value="PPR"/>
    <property type="match status" value="2"/>
</dbReference>
<dbReference type="PANTHER" id="PTHR47934:SF6">
    <property type="entry name" value="MITOCHONDRIAL GROUP I INTRON SPLICING FACTOR CCM1-RELATED"/>
    <property type="match status" value="1"/>
</dbReference>
<proteinExistence type="predicted"/>
<dbReference type="Pfam" id="PF01535">
    <property type="entry name" value="PPR"/>
    <property type="match status" value="3"/>
</dbReference>
<dbReference type="NCBIfam" id="TIGR00756">
    <property type="entry name" value="PPR"/>
    <property type="match status" value="1"/>
</dbReference>
<feature type="region of interest" description="Disordered" evidence="2">
    <location>
        <begin position="99"/>
        <end position="127"/>
    </location>
</feature>
<dbReference type="Proteomes" id="UP000254866">
    <property type="component" value="Unassembled WGS sequence"/>
</dbReference>
<protein>
    <recommendedName>
        <fullName evidence="5">Pentatricopeptide repeat protein</fullName>
    </recommendedName>
</protein>
<dbReference type="STRING" id="2656787.A0A370TQJ6"/>
<dbReference type="PANTHER" id="PTHR47934">
    <property type="entry name" value="PENTATRICOPEPTIDE REPEAT-CONTAINING PROTEIN PET309, MITOCHONDRIAL"/>
    <property type="match status" value="1"/>
</dbReference>
<dbReference type="OrthoDB" id="1908178at2759"/>
<organism evidence="3 4">
    <name type="scientific">Venustampulla echinocandica</name>
    <dbReference type="NCBI Taxonomy" id="2656787"/>
    <lineage>
        <taxon>Eukaryota</taxon>
        <taxon>Fungi</taxon>
        <taxon>Dikarya</taxon>
        <taxon>Ascomycota</taxon>
        <taxon>Pezizomycotina</taxon>
        <taxon>Leotiomycetes</taxon>
        <taxon>Helotiales</taxon>
        <taxon>Pleuroascaceae</taxon>
        <taxon>Venustampulla</taxon>
    </lineage>
</organism>
<dbReference type="InterPro" id="IPR011990">
    <property type="entry name" value="TPR-like_helical_dom_sf"/>
</dbReference>
<evidence type="ECO:0000256" key="1">
    <source>
        <dbReference type="PROSITE-ProRule" id="PRU00708"/>
    </source>
</evidence>
<dbReference type="InterPro" id="IPR002885">
    <property type="entry name" value="PPR_rpt"/>
</dbReference>
<feature type="repeat" description="PPR" evidence="1">
    <location>
        <begin position="465"/>
        <end position="500"/>
    </location>
</feature>
<dbReference type="EMBL" id="NPIC01000003">
    <property type="protein sequence ID" value="RDL37784.1"/>
    <property type="molecule type" value="Genomic_DNA"/>
</dbReference>
<comment type="caution">
    <text evidence="3">The sequence shown here is derived from an EMBL/GenBank/DDBJ whole genome shotgun (WGS) entry which is preliminary data.</text>
</comment>
<evidence type="ECO:0000313" key="4">
    <source>
        <dbReference type="Proteomes" id="UP000254866"/>
    </source>
</evidence>
<dbReference type="AlphaFoldDB" id="A0A370TQJ6"/>
<gene>
    <name evidence="3" type="ORF">BP5553_05217</name>
</gene>
<dbReference type="GeneID" id="43598066"/>
<evidence type="ECO:0000256" key="2">
    <source>
        <dbReference type="SAM" id="MobiDB-lite"/>
    </source>
</evidence>
<sequence>MSVLCTSSSTAASVASKVAPRQALSFLYPIEFQNRWPRPRRSGRRQAASKMILNTAPGLEAWFISSLASAGNCYKHNPKKPQSPPFFSSQRPKISIGRELAHNTPFRRQQSTGGAKCRKEEEEDDGFLAQPNHTREELMELVDQYDGQPFTFADEIPFTKRPSRYQPPDGPHLTVSDKAEDEWPPVYQAWPADPQTKIKLNELDKVITNRYGDPEIAYQLYRELPKPRAPYLEATVRHRLLRCLSTVERKDEISMLRYLSVVDDMKNSAIPLSTTEWNSAISFISRYVARSTEVEVEAALNLWKEMEQVALVKASDATFNILFDVACKAGKFTLADMVYNEMAARGLEYNRFHHVSLIHYHGLKKDGDGARAAYKTLVDAGEVVDTVVLNSMISALISSCEPNAAENIYERMKKIHFSQTEPRLPPNDFIKQRRITRTLKQMAQKIKIDPHKRERFQIRSIIAPDVHTYRILVNYFAVEAGELSKAAKLLEEMKSFGLPVHGALFLALLKGFAIHGGIRYTEWTEERLESVWRTFLRAIDGDTNDLYINRWMVTWALNAFAKCSGKSRTMAVWEEVREKWQPDELELDFVLGTLRPLLEAKDMAEARHDWILGSL</sequence>